<dbReference type="InterPro" id="IPR009057">
    <property type="entry name" value="Homeodomain-like_sf"/>
</dbReference>
<dbReference type="PANTHER" id="PTHR37812">
    <property type="entry name" value="MU-LIKE PROPHAGE FLUMU PROTEIN C"/>
    <property type="match status" value="1"/>
</dbReference>
<dbReference type="PANTHER" id="PTHR37812:SF1">
    <property type="entry name" value="MU-LIKE PROPHAGE FLUMU PROTEIN C"/>
    <property type="match status" value="1"/>
</dbReference>
<evidence type="ECO:0000259" key="1">
    <source>
        <dbReference type="Pfam" id="PF08765"/>
    </source>
</evidence>
<dbReference type="InterPro" id="IPR014875">
    <property type="entry name" value="Mor_transcription_activator"/>
</dbReference>
<evidence type="ECO:0000313" key="2">
    <source>
        <dbReference type="EMBL" id="HJC86804.1"/>
    </source>
</evidence>
<dbReference type="AlphaFoldDB" id="A0A9D2TS82"/>
<dbReference type="EMBL" id="DWVS01000046">
    <property type="protein sequence ID" value="HJC86804.1"/>
    <property type="molecule type" value="Genomic_DNA"/>
</dbReference>
<comment type="caution">
    <text evidence="2">The sequence shown here is derived from an EMBL/GenBank/DDBJ whole genome shotgun (WGS) entry which is preliminary data.</text>
</comment>
<reference evidence="2" key="2">
    <citation type="submission" date="2021-04" db="EMBL/GenBank/DDBJ databases">
        <authorList>
            <person name="Gilroy R."/>
        </authorList>
    </citation>
    <scope>NUCLEOTIDE SEQUENCE</scope>
    <source>
        <strain evidence="2">ChiBcec1-1630</strain>
    </source>
</reference>
<gene>
    <name evidence="2" type="ORF">H9926_02165</name>
</gene>
<dbReference type="Gene3D" id="1.10.10.60">
    <property type="entry name" value="Homeodomain-like"/>
    <property type="match status" value="1"/>
</dbReference>
<protein>
    <recommendedName>
        <fullName evidence="1">Mor transcription activator domain-containing protein</fullName>
    </recommendedName>
</protein>
<dbReference type="Pfam" id="PF08765">
    <property type="entry name" value="Mor"/>
    <property type="match status" value="1"/>
</dbReference>
<reference evidence="2" key="1">
    <citation type="journal article" date="2021" name="PeerJ">
        <title>Extensive microbial diversity within the chicken gut microbiome revealed by metagenomics and culture.</title>
        <authorList>
            <person name="Gilroy R."/>
            <person name="Ravi A."/>
            <person name="Getino M."/>
            <person name="Pursley I."/>
            <person name="Horton D.L."/>
            <person name="Alikhan N.F."/>
            <person name="Baker D."/>
            <person name="Gharbi K."/>
            <person name="Hall N."/>
            <person name="Watson M."/>
            <person name="Adriaenssens E.M."/>
            <person name="Foster-Nyarko E."/>
            <person name="Jarju S."/>
            <person name="Secka A."/>
            <person name="Antonio M."/>
            <person name="Oren A."/>
            <person name="Chaudhuri R.R."/>
            <person name="La Ragione R."/>
            <person name="Hildebrand F."/>
            <person name="Pallen M.J."/>
        </authorList>
    </citation>
    <scope>NUCLEOTIDE SEQUENCE</scope>
    <source>
        <strain evidence="2">ChiBcec1-1630</strain>
    </source>
</reference>
<dbReference type="InterPro" id="IPR052411">
    <property type="entry name" value="c-mor_Regulatory_Protein"/>
</dbReference>
<dbReference type="SUPFAM" id="SSF46689">
    <property type="entry name" value="Homeodomain-like"/>
    <property type="match status" value="1"/>
</dbReference>
<proteinExistence type="predicted"/>
<dbReference type="InterPro" id="IPR049739">
    <property type="entry name" value="YraL-like"/>
</dbReference>
<feature type="domain" description="Mor transcription activator" evidence="1">
    <location>
        <begin position="6"/>
        <end position="86"/>
    </location>
</feature>
<dbReference type="NCBIfam" id="NF040785">
    <property type="entry name" value="CD3324_fam"/>
    <property type="match status" value="1"/>
</dbReference>
<accession>A0A9D2TS82</accession>
<name>A0A9D2TS82_9FIRM</name>
<dbReference type="Proteomes" id="UP000823922">
    <property type="component" value="Unassembled WGS sequence"/>
</dbReference>
<evidence type="ECO:0000313" key="3">
    <source>
        <dbReference type="Proteomes" id="UP000823922"/>
    </source>
</evidence>
<sequence length="88" mass="10063">MGYRNAADILPENLLEAIQAYIEGEVVYIPKTTPRKDWGEGNGSQGYYRRRNLEIRKSFLAGISVEELAVRYGLARGTIRNIIYEQNI</sequence>
<organism evidence="2 3">
    <name type="scientific">Candidatus Eisenbergiella intestinigallinarum</name>
    <dbReference type="NCBI Taxonomy" id="2838549"/>
    <lineage>
        <taxon>Bacteria</taxon>
        <taxon>Bacillati</taxon>
        <taxon>Bacillota</taxon>
        <taxon>Clostridia</taxon>
        <taxon>Lachnospirales</taxon>
        <taxon>Lachnospiraceae</taxon>
        <taxon>Eisenbergiella</taxon>
    </lineage>
</organism>